<reference evidence="2 3" key="1">
    <citation type="journal article" date="2024" name="Plant J.">
        <title>Genome sequences and population genomics reveal climatic adaptation and genomic divergence between two closely related sweetgum species.</title>
        <authorList>
            <person name="Xu W.Q."/>
            <person name="Ren C.Q."/>
            <person name="Zhang X.Y."/>
            <person name="Comes H.P."/>
            <person name="Liu X.H."/>
            <person name="Li Y.G."/>
            <person name="Kettle C.J."/>
            <person name="Jalonen R."/>
            <person name="Gaisberger H."/>
            <person name="Ma Y.Z."/>
            <person name="Qiu Y.X."/>
        </authorList>
    </citation>
    <scope>NUCLEOTIDE SEQUENCE [LARGE SCALE GENOMIC DNA]</scope>
    <source>
        <strain evidence="2">Hangzhou</strain>
    </source>
</reference>
<comment type="caution">
    <text evidence="2">The sequence shown here is derived from an EMBL/GenBank/DDBJ whole genome shotgun (WGS) entry which is preliminary data.</text>
</comment>
<evidence type="ECO:0008006" key="4">
    <source>
        <dbReference type="Google" id="ProtNLM"/>
    </source>
</evidence>
<keyword evidence="3" id="KW-1185">Reference proteome</keyword>
<sequence length="184" mass="20804">MDTHEKQKKGFMSIYFKSGAGNRTPESDVILTAKKPSSRSWGLRKSKTFEEREHGGRRGQIEGGDKGELVVEARKSVSHVETNLPSVAAFLQVKVLVTDMPGFMQVHAFRCARRSYDSLEKFSSKHMAYNMKKEFDKVYGPAWHCIVGSSFGSFVTHATGCFLYFSMEKLFILVFKTKIQKASD</sequence>
<feature type="region of interest" description="Disordered" evidence="1">
    <location>
        <begin position="36"/>
        <end position="65"/>
    </location>
</feature>
<dbReference type="Gene3D" id="3.30.740.10">
    <property type="entry name" value="Protein Inhibitor Of Neuronal Nitric Oxide Synthase"/>
    <property type="match status" value="1"/>
</dbReference>
<protein>
    <recommendedName>
        <fullName evidence="4">Dynein light chain</fullName>
    </recommendedName>
</protein>
<dbReference type="SMART" id="SM01375">
    <property type="entry name" value="Dynein_light"/>
    <property type="match status" value="1"/>
</dbReference>
<dbReference type="GO" id="GO:0005868">
    <property type="term" value="C:cytoplasmic dynein complex"/>
    <property type="evidence" value="ECO:0007669"/>
    <property type="project" value="TreeGrafter"/>
</dbReference>
<evidence type="ECO:0000256" key="1">
    <source>
        <dbReference type="SAM" id="MobiDB-lite"/>
    </source>
</evidence>
<dbReference type="InterPro" id="IPR001372">
    <property type="entry name" value="Dynein_light_chain_typ-1/2"/>
</dbReference>
<gene>
    <name evidence="2" type="ORF">L1049_000425</name>
</gene>
<dbReference type="Proteomes" id="UP001415857">
    <property type="component" value="Unassembled WGS sequence"/>
</dbReference>
<dbReference type="AlphaFoldDB" id="A0AAP0N8R8"/>
<dbReference type="GO" id="GO:0007017">
    <property type="term" value="P:microtubule-based process"/>
    <property type="evidence" value="ECO:0007669"/>
    <property type="project" value="InterPro"/>
</dbReference>
<name>A0AAP0N8R8_LIQFO</name>
<dbReference type="SUPFAM" id="SSF54648">
    <property type="entry name" value="DLC"/>
    <property type="match status" value="1"/>
</dbReference>
<evidence type="ECO:0000313" key="3">
    <source>
        <dbReference type="Proteomes" id="UP001415857"/>
    </source>
</evidence>
<dbReference type="InterPro" id="IPR037177">
    <property type="entry name" value="DLC_sf"/>
</dbReference>
<dbReference type="Pfam" id="PF01221">
    <property type="entry name" value="Dynein_light"/>
    <property type="match status" value="1"/>
</dbReference>
<dbReference type="PANTHER" id="PTHR11886:SF37">
    <property type="entry name" value="DYNEIN LIGHT CHAIN"/>
    <property type="match status" value="1"/>
</dbReference>
<dbReference type="EMBL" id="JBBPBK010000015">
    <property type="protein sequence ID" value="KAK9268667.1"/>
    <property type="molecule type" value="Genomic_DNA"/>
</dbReference>
<dbReference type="GO" id="GO:0045505">
    <property type="term" value="F:dynein intermediate chain binding"/>
    <property type="evidence" value="ECO:0007669"/>
    <property type="project" value="TreeGrafter"/>
</dbReference>
<evidence type="ECO:0000313" key="2">
    <source>
        <dbReference type="EMBL" id="KAK9268667.1"/>
    </source>
</evidence>
<proteinExistence type="predicted"/>
<dbReference type="PANTHER" id="PTHR11886">
    <property type="entry name" value="DYNEIN LIGHT CHAIN"/>
    <property type="match status" value="1"/>
</dbReference>
<organism evidence="2 3">
    <name type="scientific">Liquidambar formosana</name>
    <name type="common">Formosan gum</name>
    <dbReference type="NCBI Taxonomy" id="63359"/>
    <lineage>
        <taxon>Eukaryota</taxon>
        <taxon>Viridiplantae</taxon>
        <taxon>Streptophyta</taxon>
        <taxon>Embryophyta</taxon>
        <taxon>Tracheophyta</taxon>
        <taxon>Spermatophyta</taxon>
        <taxon>Magnoliopsida</taxon>
        <taxon>eudicotyledons</taxon>
        <taxon>Gunneridae</taxon>
        <taxon>Pentapetalae</taxon>
        <taxon>Saxifragales</taxon>
        <taxon>Altingiaceae</taxon>
        <taxon>Liquidambar</taxon>
    </lineage>
</organism>
<accession>A0AAP0N8R8</accession>
<dbReference type="FunFam" id="3.30.740.10:FF:000003">
    <property type="entry name" value="Dynein light chain"/>
    <property type="match status" value="1"/>
</dbReference>
<feature type="compositionally biased region" description="Basic and acidic residues" evidence="1">
    <location>
        <begin position="47"/>
        <end position="65"/>
    </location>
</feature>